<dbReference type="GeneID" id="36629674"/>
<evidence type="ECO:0000313" key="3">
    <source>
        <dbReference type="Proteomes" id="UP000241690"/>
    </source>
</evidence>
<sequence length="168" mass="18436">MSNDSIHKPTSNVAQAETDNPPMALHSAPDRNVGKGAGRNKMRGASVYNNILADMKDVGKDEAALSGVMMSWFNATRGIDTFWAGQEPLAGTYECCFCGIDPTEIHYSDERCYKCAQTDTIQRSTSLPFHAGFWEPYPAEDVGKSRRQVLSPIPGRELHSGGNPTRVR</sequence>
<protein>
    <submittedName>
        <fullName evidence="2">Uncharacterized protein</fullName>
    </submittedName>
</protein>
<reference evidence="2 3" key="1">
    <citation type="submission" date="2016-07" db="EMBL/GenBank/DDBJ databases">
        <title>Multiple horizontal gene transfer events from other fungi enriched the ability of initially mycotrophic Trichoderma (Ascomycota) to feed on dead plant biomass.</title>
        <authorList>
            <consortium name="DOE Joint Genome Institute"/>
            <person name="Aerts A."/>
            <person name="Atanasova L."/>
            <person name="Chenthamara K."/>
            <person name="Zhang J."/>
            <person name="Grujic M."/>
            <person name="Henrissat B."/>
            <person name="Kuo A."/>
            <person name="Salamov A."/>
            <person name="Lipzen A."/>
            <person name="Labutti K."/>
            <person name="Barry K."/>
            <person name="Miao Y."/>
            <person name="Rahimi M.J."/>
            <person name="Shen Q."/>
            <person name="Grigoriev I.V."/>
            <person name="Kubicek C.P."/>
            <person name="Druzhinina I.S."/>
        </authorList>
    </citation>
    <scope>NUCLEOTIDE SEQUENCE [LARGE SCALE GENOMIC DNA]</scope>
    <source>
        <strain evidence="2 3">CBS 226.95</strain>
    </source>
</reference>
<feature type="region of interest" description="Disordered" evidence="1">
    <location>
        <begin position="149"/>
        <end position="168"/>
    </location>
</feature>
<feature type="compositionally biased region" description="Polar residues" evidence="1">
    <location>
        <begin position="1"/>
        <end position="18"/>
    </location>
</feature>
<organism evidence="2 3">
    <name type="scientific">Trichoderma harzianum CBS 226.95</name>
    <dbReference type="NCBI Taxonomy" id="983964"/>
    <lineage>
        <taxon>Eukaryota</taxon>
        <taxon>Fungi</taxon>
        <taxon>Dikarya</taxon>
        <taxon>Ascomycota</taxon>
        <taxon>Pezizomycotina</taxon>
        <taxon>Sordariomycetes</taxon>
        <taxon>Hypocreomycetidae</taxon>
        <taxon>Hypocreales</taxon>
        <taxon>Hypocreaceae</taxon>
        <taxon>Trichoderma</taxon>
    </lineage>
</organism>
<evidence type="ECO:0000256" key="1">
    <source>
        <dbReference type="SAM" id="MobiDB-lite"/>
    </source>
</evidence>
<dbReference type="RefSeq" id="XP_024770249.1">
    <property type="nucleotide sequence ID" value="XM_024921098.1"/>
</dbReference>
<name>A0A2T4A0I8_TRIHA</name>
<dbReference type="Proteomes" id="UP000241690">
    <property type="component" value="Unassembled WGS sequence"/>
</dbReference>
<dbReference type="AlphaFoldDB" id="A0A2T4A0I8"/>
<evidence type="ECO:0000313" key="2">
    <source>
        <dbReference type="EMBL" id="PTB50572.1"/>
    </source>
</evidence>
<accession>A0A2T4A0I8</accession>
<feature type="region of interest" description="Disordered" evidence="1">
    <location>
        <begin position="1"/>
        <end position="39"/>
    </location>
</feature>
<proteinExistence type="predicted"/>
<keyword evidence="3" id="KW-1185">Reference proteome</keyword>
<dbReference type="EMBL" id="KZ679688">
    <property type="protein sequence ID" value="PTB50572.1"/>
    <property type="molecule type" value="Genomic_DNA"/>
</dbReference>
<gene>
    <name evidence="2" type="ORF">M431DRAFT_541528</name>
</gene>